<sequence>MSTDTRSASPTRLTPSELGRLLADGRGPRLIDVRTPAEFKTSHIAGSYNVPLNLLREHRAELANHLDEEVVLICRSGGRAAMAEEALAEAGLPNLRVLEGGITAWDSAGQSLEYGEPHWDLERQVRLVAGSIVLATGIAGIFVPGLHLVGTFVGGGLVFAAITNTCGMGMMLSKLPYNRGPRTSIQDVVASLKGRS</sequence>
<dbReference type="InterPro" id="IPR036873">
    <property type="entry name" value="Rhodanese-like_dom_sf"/>
</dbReference>
<protein>
    <submittedName>
        <fullName evidence="3">Rhodanese-like domain-containing protein</fullName>
    </submittedName>
</protein>
<dbReference type="InterPro" id="IPR021309">
    <property type="entry name" value="YgaP-like_TM"/>
</dbReference>
<dbReference type="Proteomes" id="UP001501358">
    <property type="component" value="Unassembled WGS sequence"/>
</dbReference>
<proteinExistence type="predicted"/>
<dbReference type="Gene3D" id="3.40.250.10">
    <property type="entry name" value="Rhodanese-like domain"/>
    <property type="match status" value="1"/>
</dbReference>
<dbReference type="Pfam" id="PF11127">
    <property type="entry name" value="YgaP-like_TM"/>
    <property type="match status" value="1"/>
</dbReference>
<dbReference type="RefSeq" id="WP_425582640.1">
    <property type="nucleotide sequence ID" value="NZ_BAAATA010000010.1"/>
</dbReference>
<feature type="transmembrane region" description="Helical" evidence="1">
    <location>
        <begin position="127"/>
        <end position="146"/>
    </location>
</feature>
<dbReference type="InterPro" id="IPR001763">
    <property type="entry name" value="Rhodanese-like_dom"/>
</dbReference>
<keyword evidence="1" id="KW-0472">Membrane</keyword>
<feature type="transmembrane region" description="Helical" evidence="1">
    <location>
        <begin position="152"/>
        <end position="172"/>
    </location>
</feature>
<dbReference type="Gene3D" id="6.10.140.1340">
    <property type="match status" value="1"/>
</dbReference>
<dbReference type="SMART" id="SM00450">
    <property type="entry name" value="RHOD"/>
    <property type="match status" value="1"/>
</dbReference>
<keyword evidence="1" id="KW-0812">Transmembrane</keyword>
<dbReference type="PANTHER" id="PTHR44086">
    <property type="entry name" value="THIOSULFATE SULFURTRANSFERASE RDL2, MITOCHONDRIAL-RELATED"/>
    <property type="match status" value="1"/>
</dbReference>
<dbReference type="SUPFAM" id="SSF52821">
    <property type="entry name" value="Rhodanese/Cell cycle control phosphatase"/>
    <property type="match status" value="1"/>
</dbReference>
<dbReference type="CDD" id="cd00158">
    <property type="entry name" value="RHOD"/>
    <property type="match status" value="1"/>
</dbReference>
<dbReference type="PANTHER" id="PTHR44086:SF10">
    <property type="entry name" value="THIOSULFATE SULFURTRANSFERASE_RHODANESE-LIKE DOMAIN-CONTAINING PROTEIN 3"/>
    <property type="match status" value="1"/>
</dbReference>
<evidence type="ECO:0000256" key="1">
    <source>
        <dbReference type="SAM" id="Phobius"/>
    </source>
</evidence>
<evidence type="ECO:0000313" key="4">
    <source>
        <dbReference type="Proteomes" id="UP001501358"/>
    </source>
</evidence>
<organism evidence="3 4">
    <name type="scientific">Streptomyces thermolineatus</name>
    <dbReference type="NCBI Taxonomy" id="44033"/>
    <lineage>
        <taxon>Bacteria</taxon>
        <taxon>Bacillati</taxon>
        <taxon>Actinomycetota</taxon>
        <taxon>Actinomycetes</taxon>
        <taxon>Kitasatosporales</taxon>
        <taxon>Streptomycetaceae</taxon>
        <taxon>Streptomyces</taxon>
    </lineage>
</organism>
<comment type="caution">
    <text evidence="3">The sequence shown here is derived from an EMBL/GenBank/DDBJ whole genome shotgun (WGS) entry which is preliminary data.</text>
</comment>
<feature type="domain" description="Rhodanese" evidence="2">
    <location>
        <begin position="24"/>
        <end position="114"/>
    </location>
</feature>
<gene>
    <name evidence="3" type="ORF">GCM10010406_22750</name>
</gene>
<accession>A0ABP5YZK6</accession>
<reference evidence="4" key="1">
    <citation type="journal article" date="2019" name="Int. J. Syst. Evol. Microbiol.">
        <title>The Global Catalogue of Microorganisms (GCM) 10K type strain sequencing project: providing services to taxonomists for standard genome sequencing and annotation.</title>
        <authorList>
            <consortium name="The Broad Institute Genomics Platform"/>
            <consortium name="The Broad Institute Genome Sequencing Center for Infectious Disease"/>
            <person name="Wu L."/>
            <person name="Ma J."/>
        </authorList>
    </citation>
    <scope>NUCLEOTIDE SEQUENCE [LARGE SCALE GENOMIC DNA]</scope>
    <source>
        <strain evidence="4">JCM 6307</strain>
    </source>
</reference>
<keyword evidence="1" id="KW-1133">Transmembrane helix</keyword>
<name>A0ABP5YZK6_9ACTN</name>
<dbReference type="PROSITE" id="PS50206">
    <property type="entry name" value="RHODANESE_3"/>
    <property type="match status" value="1"/>
</dbReference>
<dbReference type="EMBL" id="BAAATA010000010">
    <property type="protein sequence ID" value="GAA2486038.1"/>
    <property type="molecule type" value="Genomic_DNA"/>
</dbReference>
<evidence type="ECO:0000259" key="2">
    <source>
        <dbReference type="PROSITE" id="PS50206"/>
    </source>
</evidence>
<dbReference type="Pfam" id="PF00581">
    <property type="entry name" value="Rhodanese"/>
    <property type="match status" value="1"/>
</dbReference>
<evidence type="ECO:0000313" key="3">
    <source>
        <dbReference type="EMBL" id="GAA2486038.1"/>
    </source>
</evidence>
<keyword evidence="4" id="KW-1185">Reference proteome</keyword>